<dbReference type="EMBL" id="BAAADO010000004">
    <property type="protein sequence ID" value="GAA0493778.1"/>
    <property type="molecule type" value="Genomic_DNA"/>
</dbReference>
<comment type="caution">
    <text evidence="2">The sequence shown here is derived from an EMBL/GenBank/DDBJ whole genome shotgun (WGS) entry which is preliminary data.</text>
</comment>
<sequence length="80" mass="8976">MYKSDSRLPMKKLTDHPAALMFAGIAFILLGAEGMVQLFHSTYGFDIFMGIALGVIGLFAGFFLMKRSLSLKNQKEEEQR</sequence>
<organism evidence="2 3">
    <name type="scientific">Salinibacillus aidingensis</name>
    <dbReference type="NCBI Taxonomy" id="237684"/>
    <lineage>
        <taxon>Bacteria</taxon>
        <taxon>Bacillati</taxon>
        <taxon>Bacillota</taxon>
        <taxon>Bacilli</taxon>
        <taxon>Bacillales</taxon>
        <taxon>Bacillaceae</taxon>
        <taxon>Salinibacillus</taxon>
    </lineage>
</organism>
<feature type="transmembrane region" description="Helical" evidence="1">
    <location>
        <begin position="20"/>
        <end position="39"/>
    </location>
</feature>
<gene>
    <name evidence="2" type="ORF">GCM10008986_20310</name>
</gene>
<keyword evidence="1" id="KW-0812">Transmembrane</keyword>
<keyword evidence="1" id="KW-1133">Transmembrane helix</keyword>
<reference evidence="2 3" key="1">
    <citation type="journal article" date="2019" name="Int. J. Syst. Evol. Microbiol.">
        <title>The Global Catalogue of Microorganisms (GCM) 10K type strain sequencing project: providing services to taxonomists for standard genome sequencing and annotation.</title>
        <authorList>
            <consortium name="The Broad Institute Genomics Platform"/>
            <consortium name="The Broad Institute Genome Sequencing Center for Infectious Disease"/>
            <person name="Wu L."/>
            <person name="Ma J."/>
        </authorList>
    </citation>
    <scope>NUCLEOTIDE SEQUENCE [LARGE SCALE GENOMIC DNA]</scope>
    <source>
        <strain evidence="2 3">JCM 12389</strain>
    </source>
</reference>
<feature type="transmembrane region" description="Helical" evidence="1">
    <location>
        <begin position="45"/>
        <end position="65"/>
    </location>
</feature>
<name>A0ABN1BAQ5_9BACI</name>
<evidence type="ECO:0000313" key="3">
    <source>
        <dbReference type="Proteomes" id="UP001500880"/>
    </source>
</evidence>
<evidence type="ECO:0000313" key="2">
    <source>
        <dbReference type="EMBL" id="GAA0493778.1"/>
    </source>
</evidence>
<accession>A0ABN1BAQ5</accession>
<keyword evidence="1" id="KW-0472">Membrane</keyword>
<evidence type="ECO:0008006" key="4">
    <source>
        <dbReference type="Google" id="ProtNLM"/>
    </source>
</evidence>
<keyword evidence="3" id="KW-1185">Reference proteome</keyword>
<proteinExistence type="predicted"/>
<protein>
    <recommendedName>
        <fullName evidence="4">YrhC-like protein</fullName>
    </recommendedName>
</protein>
<evidence type="ECO:0000256" key="1">
    <source>
        <dbReference type="SAM" id="Phobius"/>
    </source>
</evidence>
<dbReference type="Proteomes" id="UP001500880">
    <property type="component" value="Unassembled WGS sequence"/>
</dbReference>